<dbReference type="EMBL" id="CP091139">
    <property type="protein sequence ID" value="UUT36389.1"/>
    <property type="molecule type" value="Genomic_DNA"/>
</dbReference>
<sequence length="134" mass="14790">MPLENVLEEPCLVELDLCPRLTAVATTDQRTVGSHDAVAKGRRQRVEIGLLEAEGRLDRRDLQEVLAATVSAPPPARVVLELYEAVAVDGIEPVERVQHRGLPGLVHPDEGRDVVLDGHLTRVQHILVLVHLER</sequence>
<accession>A0ABY5NMP4</accession>
<evidence type="ECO:0000313" key="2">
    <source>
        <dbReference type="Proteomes" id="UP001054811"/>
    </source>
</evidence>
<keyword evidence="2" id="KW-1185">Reference proteome</keyword>
<gene>
    <name evidence="1" type="ORF">L2X98_26030</name>
</gene>
<proteinExistence type="predicted"/>
<evidence type="ECO:0000313" key="1">
    <source>
        <dbReference type="EMBL" id="UUT36389.1"/>
    </source>
</evidence>
<name>A0ABY5NMP4_9MICO</name>
<protein>
    <submittedName>
        <fullName evidence="1">Uncharacterized protein</fullName>
    </submittedName>
</protein>
<dbReference type="Proteomes" id="UP001054811">
    <property type="component" value="Chromosome"/>
</dbReference>
<dbReference type="RefSeq" id="WP_259613047.1">
    <property type="nucleotide sequence ID" value="NZ_CP091139.2"/>
</dbReference>
<organism evidence="1 2">
    <name type="scientific">Microbacterium elymi</name>
    <dbReference type="NCBI Taxonomy" id="2909587"/>
    <lineage>
        <taxon>Bacteria</taxon>
        <taxon>Bacillati</taxon>
        <taxon>Actinomycetota</taxon>
        <taxon>Actinomycetes</taxon>
        <taxon>Micrococcales</taxon>
        <taxon>Microbacteriaceae</taxon>
        <taxon>Microbacterium</taxon>
    </lineage>
</organism>
<reference evidence="1" key="1">
    <citation type="submission" date="2022-01" db="EMBL/GenBank/DDBJ databases">
        <title>Microbacterium eymi and Microbacterium rhizovicinus sp. nov., isolated from the rhizospheric soil of Elymus tsukushiensis, a plant native to the Dokdo Islands, Republic of Korea.</title>
        <authorList>
            <person name="Hwang Y.J."/>
        </authorList>
    </citation>
    <scope>NUCLEOTIDE SEQUENCE</scope>
    <source>
        <strain evidence="1">KUDC0405</strain>
    </source>
</reference>